<dbReference type="InterPro" id="IPR027417">
    <property type="entry name" value="P-loop_NTPase"/>
</dbReference>
<dbReference type="PANTHER" id="PTHR42714">
    <property type="entry name" value="TRNA MODIFICATION GTPASE GTPBP3"/>
    <property type="match status" value="1"/>
</dbReference>
<dbReference type="STRING" id="1286528.NHE_0679"/>
<dbReference type="PROSITE" id="PS51709">
    <property type="entry name" value="G_TRME"/>
    <property type="match status" value="1"/>
</dbReference>
<dbReference type="KEGG" id="nhm:NHE_0679"/>
<evidence type="ECO:0000256" key="7">
    <source>
        <dbReference type="HAMAP-Rule" id="MF_00379"/>
    </source>
</evidence>
<dbReference type="InterPro" id="IPR006073">
    <property type="entry name" value="GTP-bd"/>
</dbReference>
<dbReference type="CDD" id="cd14858">
    <property type="entry name" value="TrmE_N"/>
    <property type="match status" value="1"/>
</dbReference>
<comment type="cofactor">
    <cofactor evidence="7">
        <name>K(+)</name>
        <dbReference type="ChEBI" id="CHEBI:29103"/>
    </cofactor>
    <text evidence="7">Binds 1 potassium ion per subunit.</text>
</comment>
<feature type="binding site" evidence="7">
    <location>
        <begin position="266"/>
        <end position="269"/>
    </location>
    <ligand>
        <name>GTP</name>
        <dbReference type="ChEBI" id="CHEBI:37565"/>
    </ligand>
</feature>
<dbReference type="NCBIfam" id="TIGR00231">
    <property type="entry name" value="small_GTP"/>
    <property type="match status" value="1"/>
</dbReference>
<dbReference type="NCBIfam" id="TIGR00450">
    <property type="entry name" value="mnmE_trmE_thdF"/>
    <property type="match status" value="1"/>
</dbReference>
<feature type="binding site" evidence="7">
    <location>
        <begin position="241"/>
        <end position="247"/>
    </location>
    <ligand>
        <name>GTP</name>
        <dbReference type="ChEBI" id="CHEBI:37565"/>
    </ligand>
</feature>
<dbReference type="InterPro" id="IPR031168">
    <property type="entry name" value="G_TrmE"/>
</dbReference>
<name>X5GX44_9RICK</name>
<reference evidence="10 11" key="1">
    <citation type="submission" date="2014-03" db="EMBL/GenBank/DDBJ databases">
        <title>Sequencing and Comparison of Genomes and Transcriptome Profiles of Human Ehrlichiosis Agents.</title>
        <authorList>
            <person name="Lin M."/>
            <person name="Daugherty S.C."/>
            <person name="Nagaraj S."/>
            <person name="Cheng Z."/>
            <person name="Xiong Q."/>
            <person name="Lin F.-Y."/>
            <person name="Sengamalay N."/>
            <person name="Ott S."/>
            <person name="Godinez A."/>
            <person name="Tallon L.J."/>
            <person name="Sadzewicz L."/>
            <person name="Fraser C.M."/>
            <person name="Dunning Hotopp J.C."/>
            <person name="Rikihisa Y."/>
        </authorList>
    </citation>
    <scope>NUCLEOTIDE SEQUENCE [LARGE SCALE GENOMIC DNA]</scope>
    <source>
        <strain evidence="10 11">Oregon</strain>
    </source>
</reference>
<dbReference type="InterPro" id="IPR018948">
    <property type="entry name" value="GTP-bd_TrmE_N"/>
</dbReference>
<dbReference type="Pfam" id="PF12631">
    <property type="entry name" value="MnmE_helical"/>
    <property type="match status" value="1"/>
</dbReference>
<dbReference type="NCBIfam" id="NF003661">
    <property type="entry name" value="PRK05291.1-3"/>
    <property type="match status" value="1"/>
</dbReference>
<dbReference type="GO" id="GO:0002098">
    <property type="term" value="P:tRNA wobble uridine modification"/>
    <property type="evidence" value="ECO:0007669"/>
    <property type="project" value="TreeGrafter"/>
</dbReference>
<feature type="binding site" evidence="7">
    <location>
        <position position="246"/>
    </location>
    <ligand>
        <name>K(+)</name>
        <dbReference type="ChEBI" id="CHEBI:29103"/>
    </ligand>
</feature>
<feature type="binding site" evidence="7">
    <location>
        <position position="116"/>
    </location>
    <ligand>
        <name>(6S)-5-formyl-5,6,7,8-tetrahydrofolate</name>
        <dbReference type="ChEBI" id="CHEBI:57457"/>
    </ligand>
</feature>
<dbReference type="GO" id="GO:0046872">
    <property type="term" value="F:metal ion binding"/>
    <property type="evidence" value="ECO:0007669"/>
    <property type="project" value="UniProtKB-KW"/>
</dbReference>
<dbReference type="GO" id="GO:0003924">
    <property type="term" value="F:GTPase activity"/>
    <property type="evidence" value="ECO:0007669"/>
    <property type="project" value="UniProtKB-UniRule"/>
</dbReference>
<evidence type="ECO:0000259" key="9">
    <source>
        <dbReference type="PROSITE" id="PS51709"/>
    </source>
</evidence>
<dbReference type="GO" id="GO:0005737">
    <property type="term" value="C:cytoplasm"/>
    <property type="evidence" value="ECO:0007669"/>
    <property type="project" value="UniProtKB-SubCell"/>
</dbReference>
<evidence type="ECO:0000256" key="2">
    <source>
        <dbReference type="ARBA" id="ARBA00022694"/>
    </source>
</evidence>
<evidence type="ECO:0000256" key="5">
    <source>
        <dbReference type="ARBA" id="ARBA00022958"/>
    </source>
</evidence>
<feature type="binding site" evidence="7">
    <location>
        <position position="243"/>
    </location>
    <ligand>
        <name>K(+)</name>
        <dbReference type="ChEBI" id="CHEBI:29103"/>
    </ligand>
</feature>
<comment type="subcellular location">
    <subcellularLocation>
        <location evidence="7">Cytoplasm</location>
    </subcellularLocation>
</comment>
<dbReference type="RefSeq" id="WP_038559864.1">
    <property type="nucleotide sequence ID" value="NZ_CP007481.1"/>
</dbReference>
<comment type="function">
    <text evidence="7">Exhibits a very high intrinsic GTPase hydrolysis rate. Involved in the addition of a carboxymethylaminomethyl (cmnm) group at the wobble position (U34) of certain tRNAs, forming tRNA-cmnm(5)s(2)U34.</text>
</comment>
<dbReference type="HOGENOM" id="CLU_019624_3_1_5"/>
<dbReference type="InterPro" id="IPR027368">
    <property type="entry name" value="MnmE_dom2"/>
</dbReference>
<comment type="similarity">
    <text evidence="1 7 8">Belongs to the TRAFAC class TrmE-Era-EngA-EngB-Septin-like GTPase superfamily. TrmE GTPase family.</text>
</comment>
<evidence type="ECO:0000313" key="11">
    <source>
        <dbReference type="Proteomes" id="UP000023755"/>
    </source>
</evidence>
<dbReference type="InterPro" id="IPR025867">
    <property type="entry name" value="MnmE_helical"/>
</dbReference>
<dbReference type="SUPFAM" id="SSF52540">
    <property type="entry name" value="P-loop containing nucleoside triphosphate hydrolases"/>
    <property type="match status" value="1"/>
</dbReference>
<feature type="binding site" evidence="7">
    <location>
        <begin position="222"/>
        <end position="227"/>
    </location>
    <ligand>
        <name>GTP</name>
        <dbReference type="ChEBI" id="CHEBI:37565"/>
    </ligand>
</feature>
<dbReference type="InterPro" id="IPR027266">
    <property type="entry name" value="TrmE/GcvT-like"/>
</dbReference>
<dbReference type="InterPro" id="IPR005225">
    <property type="entry name" value="Small_GTP-bd"/>
</dbReference>
<dbReference type="PANTHER" id="PTHR42714:SF2">
    <property type="entry name" value="TRNA MODIFICATION GTPASE GTPBP3, MITOCHONDRIAL"/>
    <property type="match status" value="1"/>
</dbReference>
<keyword evidence="3 7" id="KW-0547">Nucleotide-binding</keyword>
<keyword evidence="7" id="KW-0963">Cytoplasm</keyword>
<keyword evidence="7" id="KW-0479">Metal-binding</keyword>
<feature type="binding site" evidence="7">
    <location>
        <position position="78"/>
    </location>
    <ligand>
        <name>(6S)-5-formyl-5,6,7,8-tetrahydrofolate</name>
        <dbReference type="ChEBI" id="CHEBI:57457"/>
    </ligand>
</feature>
<dbReference type="SUPFAM" id="SSF116878">
    <property type="entry name" value="TrmE connector domain"/>
    <property type="match status" value="1"/>
</dbReference>
<keyword evidence="2 7" id="KW-0819">tRNA processing</keyword>
<feature type="binding site" evidence="7">
    <location>
        <position position="226"/>
    </location>
    <ligand>
        <name>Mg(2+)</name>
        <dbReference type="ChEBI" id="CHEBI:18420"/>
    </ligand>
</feature>
<dbReference type="HAMAP" id="MF_00379">
    <property type="entry name" value="GTPase_MnmE"/>
    <property type="match status" value="1"/>
</dbReference>
<feature type="binding site" evidence="7">
    <location>
        <position position="241"/>
    </location>
    <ligand>
        <name>K(+)</name>
        <dbReference type="ChEBI" id="CHEBI:29103"/>
    </ligand>
</feature>
<organism evidence="10 11">
    <name type="scientific">Neorickettsia helminthoeca str. Oregon</name>
    <dbReference type="NCBI Taxonomy" id="1286528"/>
    <lineage>
        <taxon>Bacteria</taxon>
        <taxon>Pseudomonadati</taxon>
        <taxon>Pseudomonadota</taxon>
        <taxon>Alphaproteobacteria</taxon>
        <taxon>Rickettsiales</taxon>
        <taxon>Anaplasmataceae</taxon>
        <taxon>Neorickettsia</taxon>
    </lineage>
</organism>
<dbReference type="Proteomes" id="UP000023755">
    <property type="component" value="Chromosome"/>
</dbReference>
<comment type="subunit">
    <text evidence="7">Homodimer. Heterotetramer of two MnmE and two MnmG subunits.</text>
</comment>
<dbReference type="Gene3D" id="1.20.120.430">
    <property type="entry name" value="tRNA modification GTPase MnmE domain 2"/>
    <property type="match status" value="1"/>
</dbReference>
<comment type="caution">
    <text evidence="7">Lacks conserved residue(s) required for the propagation of feature annotation.</text>
</comment>
<dbReference type="AlphaFoldDB" id="X5GX44"/>
<dbReference type="Pfam" id="PF01926">
    <property type="entry name" value="MMR_HSR1"/>
    <property type="match status" value="1"/>
</dbReference>
<evidence type="ECO:0000256" key="8">
    <source>
        <dbReference type="RuleBase" id="RU003313"/>
    </source>
</evidence>
<dbReference type="Pfam" id="PF10396">
    <property type="entry name" value="TrmE_N"/>
    <property type="match status" value="1"/>
</dbReference>
<sequence>MSTIYALSTVFGKSGVAVFRVSGPDALGVLEVLNLGVASVKPRSVHFAKLYEKDLLLDELLIIYFSAPASFTGEDVVEIHSHGSIAILRYITERLSQRFVLAEPGEFTRRAVLNNKMDLTKAEGIIDLINAETSAQLKQASRHISGHLEEEYDSIRMKAIRSLSHLEAYIDFPDEEIPVSVVDSVTRSVEELIGLISNHLDDGRVGEKIRKGFLITIIGKPNAGKSTLFNYLAKRELAIVTDIPGTTRDVLEVKLDCNGYPIVLLDTAGIQDTDDKIEKEGIAKAINSASDSDIVIFLRDISELHAPCSDADTSKLTELLEHIEARELPIIRVATKADDFSESSRYDVTNEYILLSVHKEKGVELLLDKIFSIISTVDRESYVITHQRHRVALEGALMHLRRFSFDLSIELAAEELKLAADYIGSVTGKIKLDEILDEIFSTFCIGK</sequence>
<evidence type="ECO:0000256" key="1">
    <source>
        <dbReference type="ARBA" id="ARBA00011043"/>
    </source>
</evidence>
<accession>X5GX44</accession>
<keyword evidence="6 7" id="KW-0342">GTP-binding</keyword>
<dbReference type="Gene3D" id="3.40.50.300">
    <property type="entry name" value="P-loop containing nucleotide triphosphate hydrolases"/>
    <property type="match status" value="1"/>
</dbReference>
<protein>
    <recommendedName>
        <fullName evidence="7">tRNA modification GTPase MnmE</fullName>
        <ecNumber evidence="7">3.6.-.-</ecNumber>
    </recommendedName>
</protein>
<dbReference type="EC" id="3.6.-.-" evidence="7"/>
<keyword evidence="7" id="KW-0460">Magnesium</keyword>
<feature type="binding site" evidence="7">
    <location>
        <position position="222"/>
    </location>
    <ligand>
        <name>K(+)</name>
        <dbReference type="ChEBI" id="CHEBI:29103"/>
    </ligand>
</feature>
<keyword evidence="5 7" id="KW-0630">Potassium</keyword>
<proteinExistence type="inferred from homology"/>
<keyword evidence="4 7" id="KW-0378">Hydrolase</keyword>
<feature type="binding site" evidence="7">
    <location>
        <position position="247"/>
    </location>
    <ligand>
        <name>Mg(2+)</name>
        <dbReference type="ChEBI" id="CHEBI:18420"/>
    </ligand>
</feature>
<evidence type="ECO:0000256" key="6">
    <source>
        <dbReference type="ARBA" id="ARBA00023134"/>
    </source>
</evidence>
<feature type="binding site" evidence="7">
    <location>
        <position position="447"/>
    </location>
    <ligand>
        <name>(6S)-5-formyl-5,6,7,8-tetrahydrofolate</name>
        <dbReference type="ChEBI" id="CHEBI:57457"/>
    </ligand>
</feature>
<feature type="domain" description="TrmE-type G" evidence="9">
    <location>
        <begin position="212"/>
        <end position="375"/>
    </location>
</feature>
<feature type="binding site" evidence="7">
    <location>
        <position position="20"/>
    </location>
    <ligand>
        <name>(6S)-5-formyl-5,6,7,8-tetrahydrofolate</name>
        <dbReference type="ChEBI" id="CHEBI:57457"/>
    </ligand>
</feature>
<dbReference type="GO" id="GO:0030488">
    <property type="term" value="P:tRNA methylation"/>
    <property type="evidence" value="ECO:0007669"/>
    <property type="project" value="TreeGrafter"/>
</dbReference>
<evidence type="ECO:0000313" key="10">
    <source>
        <dbReference type="EMBL" id="AHX11612.1"/>
    </source>
</evidence>
<dbReference type="InterPro" id="IPR004520">
    <property type="entry name" value="GTPase_MnmE"/>
</dbReference>
<gene>
    <name evidence="7" type="primary">mnmE</name>
    <name evidence="7" type="synonym">trmE</name>
    <name evidence="10" type="ORF">NHE_0679</name>
</gene>
<keyword evidence="11" id="KW-1185">Reference proteome</keyword>
<evidence type="ECO:0000256" key="3">
    <source>
        <dbReference type="ARBA" id="ARBA00022741"/>
    </source>
</evidence>
<dbReference type="Gene3D" id="3.30.1360.120">
    <property type="entry name" value="Probable tRNA modification gtpase trme, domain 1"/>
    <property type="match status" value="1"/>
</dbReference>
<dbReference type="CDD" id="cd04164">
    <property type="entry name" value="trmE"/>
    <property type="match status" value="1"/>
</dbReference>
<dbReference type="GO" id="GO:0005525">
    <property type="term" value="F:GTP binding"/>
    <property type="evidence" value="ECO:0007669"/>
    <property type="project" value="UniProtKB-UniRule"/>
</dbReference>
<evidence type="ECO:0000256" key="4">
    <source>
        <dbReference type="ARBA" id="ARBA00022801"/>
    </source>
</evidence>
<dbReference type="OrthoDB" id="9805918at2"/>
<dbReference type="EMBL" id="CP007481">
    <property type="protein sequence ID" value="AHX11612.1"/>
    <property type="molecule type" value="Genomic_DNA"/>
</dbReference>